<gene>
    <name evidence="2" type="ORF">KYI10_06030</name>
    <name evidence="3" type="ORF">QA541_06485</name>
</gene>
<evidence type="ECO:0008006" key="4">
    <source>
        <dbReference type="Google" id="ProtNLM"/>
    </source>
</evidence>
<protein>
    <recommendedName>
        <fullName evidence="4">Type II secretion system protein</fullName>
    </recommendedName>
</protein>
<proteinExistence type="predicted"/>
<feature type="transmembrane region" description="Helical" evidence="1">
    <location>
        <begin position="6"/>
        <end position="30"/>
    </location>
</feature>
<keyword evidence="1" id="KW-0812">Transmembrane</keyword>
<keyword evidence="1" id="KW-1133">Transmembrane helix</keyword>
<dbReference type="AlphaFoldDB" id="A0AAT9P438"/>
<reference evidence="2" key="1">
    <citation type="submission" date="2021-07" db="EMBL/GenBank/DDBJ databases">
        <title>Prevalence and characterization of methicillin-resistant Macrococcus spp. in food producing animals and meat in Switzerland in 2019.</title>
        <authorList>
            <person name="Keller J.E."/>
            <person name="Schwendener S."/>
            <person name="Neuenschwander J."/>
            <person name="Overesch G."/>
            <person name="Perreten V."/>
        </authorList>
    </citation>
    <scope>NUCLEOTIDE SEQUENCE</scope>
    <source>
        <strain evidence="2">19Msa1099</strain>
    </source>
</reference>
<organism evidence="2">
    <name type="scientific">Macrococcus psychrotolerans</name>
    <dbReference type="NCBI Taxonomy" id="3039389"/>
    <lineage>
        <taxon>Bacteria</taxon>
        <taxon>Bacillati</taxon>
        <taxon>Bacillota</taxon>
        <taxon>Bacilli</taxon>
        <taxon>Bacillales</taxon>
        <taxon>Staphylococcaceae</taxon>
        <taxon>Macrococcus</taxon>
    </lineage>
</organism>
<accession>A0AAT9P438</accession>
<sequence>MKRYSGFLLIDSMLAFSVIILIVMLLLPMYNEMSMTYQSKQATLEKIRLLYMHIVIREGEYTREADTICIKASKICHTFK</sequence>
<reference evidence="3" key="2">
    <citation type="submission" date="2023-04" db="EMBL/GenBank/DDBJ databases">
        <title>Macrococci isolated from food, foodproducing animals, and human clinical materials.</title>
        <authorList>
            <person name="Maslanova I."/>
            <person name="Svec P."/>
            <person name="Sedlacek I."/>
            <person name="Novakova D."/>
            <person name="Keller J.E."/>
            <person name="Schwendener S."/>
            <person name="Finstrlova A."/>
            <person name="Botka T."/>
            <person name="Kovarovic V."/>
            <person name="Petras P."/>
            <person name="Perreten V."/>
            <person name="Pantucek R."/>
        </authorList>
    </citation>
    <scope>NUCLEOTIDE SEQUENCE</scope>
    <source>
        <strain evidence="3">NRL/St 21/332</strain>
    </source>
</reference>
<evidence type="ECO:0000313" key="2">
    <source>
        <dbReference type="EMBL" id="QYA31955.1"/>
    </source>
</evidence>
<name>A0AAT9P438_9STAP</name>
<dbReference type="RefSeq" id="WP_219491941.1">
    <property type="nucleotide sequence ID" value="NZ_CP124577.1"/>
</dbReference>
<evidence type="ECO:0000313" key="3">
    <source>
        <dbReference type="EMBL" id="WZE65904.1"/>
    </source>
</evidence>
<dbReference type="EMBL" id="CP124577">
    <property type="protein sequence ID" value="WZE65904.1"/>
    <property type="molecule type" value="Genomic_DNA"/>
</dbReference>
<evidence type="ECO:0000256" key="1">
    <source>
        <dbReference type="SAM" id="Phobius"/>
    </source>
</evidence>
<dbReference type="EMBL" id="CP079955">
    <property type="protein sequence ID" value="QYA31955.1"/>
    <property type="molecule type" value="Genomic_DNA"/>
</dbReference>
<keyword evidence="1" id="KW-0472">Membrane</keyword>
<accession>A0AAU6R6Z2</accession>